<sequence length="98" mass="11080">TACNRTVEKQPEEPEDFTNEPLPSMSEPMEVQHAIASTLATPLAQPIISASNLKAQKQREYRQRITESRTPAPTQDTLHSKHSLSFPTFFIILLFLTE</sequence>
<name>A0ABD2NL40_9CUCU</name>
<evidence type="ECO:0000313" key="2">
    <source>
        <dbReference type="EMBL" id="KAL3279147.1"/>
    </source>
</evidence>
<evidence type="ECO:0000313" key="3">
    <source>
        <dbReference type="Proteomes" id="UP001516400"/>
    </source>
</evidence>
<organism evidence="2 3">
    <name type="scientific">Cryptolaemus montrouzieri</name>
    <dbReference type="NCBI Taxonomy" id="559131"/>
    <lineage>
        <taxon>Eukaryota</taxon>
        <taxon>Metazoa</taxon>
        <taxon>Ecdysozoa</taxon>
        <taxon>Arthropoda</taxon>
        <taxon>Hexapoda</taxon>
        <taxon>Insecta</taxon>
        <taxon>Pterygota</taxon>
        <taxon>Neoptera</taxon>
        <taxon>Endopterygota</taxon>
        <taxon>Coleoptera</taxon>
        <taxon>Polyphaga</taxon>
        <taxon>Cucujiformia</taxon>
        <taxon>Coccinelloidea</taxon>
        <taxon>Coccinellidae</taxon>
        <taxon>Scymninae</taxon>
        <taxon>Scymnini</taxon>
        <taxon>Cryptolaemus</taxon>
    </lineage>
</organism>
<evidence type="ECO:0000256" key="1">
    <source>
        <dbReference type="SAM" id="MobiDB-lite"/>
    </source>
</evidence>
<protein>
    <submittedName>
        <fullName evidence="2">Uncharacterized protein</fullName>
    </submittedName>
</protein>
<gene>
    <name evidence="2" type="ORF">HHI36_016661</name>
</gene>
<feature type="region of interest" description="Disordered" evidence="1">
    <location>
        <begin position="50"/>
        <end position="79"/>
    </location>
</feature>
<dbReference type="AlphaFoldDB" id="A0ABD2NL40"/>
<comment type="caution">
    <text evidence="2">The sequence shown here is derived from an EMBL/GenBank/DDBJ whole genome shotgun (WGS) entry which is preliminary data.</text>
</comment>
<reference evidence="2 3" key="1">
    <citation type="journal article" date="2021" name="BMC Biol.">
        <title>Horizontally acquired antibacterial genes associated with adaptive radiation of ladybird beetles.</title>
        <authorList>
            <person name="Li H.S."/>
            <person name="Tang X.F."/>
            <person name="Huang Y.H."/>
            <person name="Xu Z.Y."/>
            <person name="Chen M.L."/>
            <person name="Du X.Y."/>
            <person name="Qiu B.Y."/>
            <person name="Chen P.T."/>
            <person name="Zhang W."/>
            <person name="Slipinski A."/>
            <person name="Escalona H.E."/>
            <person name="Waterhouse R.M."/>
            <person name="Zwick A."/>
            <person name="Pang H."/>
        </authorList>
    </citation>
    <scope>NUCLEOTIDE SEQUENCE [LARGE SCALE GENOMIC DNA]</scope>
    <source>
        <strain evidence="2">SYSU2018</strain>
    </source>
</reference>
<dbReference type="EMBL" id="JABFTP020000124">
    <property type="protein sequence ID" value="KAL3279147.1"/>
    <property type="molecule type" value="Genomic_DNA"/>
</dbReference>
<feature type="non-terminal residue" evidence="2">
    <location>
        <position position="1"/>
    </location>
</feature>
<feature type="compositionally biased region" description="Basic and acidic residues" evidence="1">
    <location>
        <begin position="1"/>
        <end position="12"/>
    </location>
</feature>
<feature type="compositionally biased region" description="Basic and acidic residues" evidence="1">
    <location>
        <begin position="57"/>
        <end position="67"/>
    </location>
</feature>
<keyword evidence="3" id="KW-1185">Reference proteome</keyword>
<dbReference type="Proteomes" id="UP001516400">
    <property type="component" value="Unassembled WGS sequence"/>
</dbReference>
<accession>A0ABD2NL40</accession>
<proteinExistence type="predicted"/>
<feature type="region of interest" description="Disordered" evidence="1">
    <location>
        <begin position="1"/>
        <end position="33"/>
    </location>
</feature>
<feature type="compositionally biased region" description="Polar residues" evidence="1">
    <location>
        <begin position="68"/>
        <end position="77"/>
    </location>
</feature>